<feature type="region of interest" description="Disordered" evidence="1">
    <location>
        <begin position="1"/>
        <end position="32"/>
    </location>
</feature>
<gene>
    <name evidence="2" type="ORF">AV530_009358</name>
</gene>
<keyword evidence="3" id="KW-1185">Reference proteome</keyword>
<accession>A0A1V4JIM1</accession>
<dbReference type="EMBL" id="LSYS01007300">
    <property type="protein sequence ID" value="OPJ72039.1"/>
    <property type="molecule type" value="Genomic_DNA"/>
</dbReference>
<evidence type="ECO:0000256" key="1">
    <source>
        <dbReference type="SAM" id="MobiDB-lite"/>
    </source>
</evidence>
<sequence length="97" mass="10169">MENSEGAEEGATASQGEVEAVGKAAAPREVENPERACLRGKVVASEGAVVNMVETSENPEAGRTNEALESFAQSIVTEVLQLAIAELKETAKAKQRV</sequence>
<proteinExistence type="predicted"/>
<comment type="caution">
    <text evidence="2">The sequence shown here is derived from an EMBL/GenBank/DDBJ whole genome shotgun (WGS) entry which is preliminary data.</text>
</comment>
<reference evidence="2 3" key="1">
    <citation type="submission" date="2016-02" db="EMBL/GenBank/DDBJ databases">
        <title>Band-tailed pigeon sequencing and assembly.</title>
        <authorList>
            <person name="Soares A.E."/>
            <person name="Novak B.J."/>
            <person name="Rice E.S."/>
            <person name="O'Connell B."/>
            <person name="Chang D."/>
            <person name="Weber S."/>
            <person name="Shapiro B."/>
        </authorList>
    </citation>
    <scope>NUCLEOTIDE SEQUENCE [LARGE SCALE GENOMIC DNA]</scope>
    <source>
        <strain evidence="2">BTP2013</strain>
        <tissue evidence="2">Blood</tissue>
    </source>
</reference>
<organism evidence="2 3">
    <name type="scientific">Patagioenas fasciata monilis</name>
    <dbReference type="NCBI Taxonomy" id="372326"/>
    <lineage>
        <taxon>Eukaryota</taxon>
        <taxon>Metazoa</taxon>
        <taxon>Chordata</taxon>
        <taxon>Craniata</taxon>
        <taxon>Vertebrata</taxon>
        <taxon>Euteleostomi</taxon>
        <taxon>Archelosauria</taxon>
        <taxon>Archosauria</taxon>
        <taxon>Dinosauria</taxon>
        <taxon>Saurischia</taxon>
        <taxon>Theropoda</taxon>
        <taxon>Coelurosauria</taxon>
        <taxon>Aves</taxon>
        <taxon>Neognathae</taxon>
        <taxon>Neoaves</taxon>
        <taxon>Columbimorphae</taxon>
        <taxon>Columbiformes</taxon>
        <taxon>Columbidae</taxon>
        <taxon>Patagioenas</taxon>
    </lineage>
</organism>
<protein>
    <submittedName>
        <fullName evidence="2">Uncharacterized protein</fullName>
    </submittedName>
</protein>
<dbReference type="AlphaFoldDB" id="A0A1V4JIM1"/>
<evidence type="ECO:0000313" key="2">
    <source>
        <dbReference type="EMBL" id="OPJ72039.1"/>
    </source>
</evidence>
<name>A0A1V4JIM1_PATFA</name>
<evidence type="ECO:0000313" key="3">
    <source>
        <dbReference type="Proteomes" id="UP000190648"/>
    </source>
</evidence>
<dbReference type="Proteomes" id="UP000190648">
    <property type="component" value="Unassembled WGS sequence"/>
</dbReference>